<keyword evidence="5 13" id="KW-0418">Kinase</keyword>
<reference evidence="13 14" key="1">
    <citation type="journal article" date="2019" name="New Phytol.">
        <title>Comparative genomics reveals unique wood-decay strategies and fruiting body development in the Schizophyllaceae.</title>
        <authorList>
            <person name="Almasi E."/>
            <person name="Sahu N."/>
            <person name="Krizsan K."/>
            <person name="Balint B."/>
            <person name="Kovacs G.M."/>
            <person name="Kiss B."/>
            <person name="Cseklye J."/>
            <person name="Drula E."/>
            <person name="Henrissat B."/>
            <person name="Nagy I."/>
            <person name="Chovatia M."/>
            <person name="Adam C."/>
            <person name="LaButti K."/>
            <person name="Lipzen A."/>
            <person name="Riley R."/>
            <person name="Grigoriev I.V."/>
            <person name="Nagy L.G."/>
        </authorList>
    </citation>
    <scope>NUCLEOTIDE SEQUENCE [LARGE SCALE GENOMIC DNA]</scope>
    <source>
        <strain evidence="13 14">NL-1724</strain>
    </source>
</reference>
<dbReference type="EC" id="2.7.11.1" evidence="1"/>
<feature type="domain" description="Protein kinase" evidence="12">
    <location>
        <begin position="8"/>
        <end position="290"/>
    </location>
</feature>
<dbReference type="SMART" id="SM00220">
    <property type="entry name" value="S_TKc"/>
    <property type="match status" value="1"/>
</dbReference>
<comment type="similarity">
    <text evidence="10">Belongs to the protein kinase superfamily.</text>
</comment>
<evidence type="ECO:0000256" key="8">
    <source>
        <dbReference type="ARBA" id="ARBA00048679"/>
    </source>
</evidence>
<keyword evidence="14" id="KW-1185">Reference proteome</keyword>
<organism evidence="13 14">
    <name type="scientific">Schizophyllum amplum</name>
    <dbReference type="NCBI Taxonomy" id="97359"/>
    <lineage>
        <taxon>Eukaryota</taxon>
        <taxon>Fungi</taxon>
        <taxon>Dikarya</taxon>
        <taxon>Basidiomycota</taxon>
        <taxon>Agaricomycotina</taxon>
        <taxon>Agaricomycetes</taxon>
        <taxon>Agaricomycetidae</taxon>
        <taxon>Agaricales</taxon>
        <taxon>Schizophyllaceae</taxon>
        <taxon>Schizophyllum</taxon>
    </lineage>
</organism>
<comment type="catalytic activity">
    <reaction evidence="8">
        <text>L-seryl-[protein] + ATP = O-phospho-L-seryl-[protein] + ADP + H(+)</text>
        <dbReference type="Rhea" id="RHEA:17989"/>
        <dbReference type="Rhea" id="RHEA-COMP:9863"/>
        <dbReference type="Rhea" id="RHEA-COMP:11604"/>
        <dbReference type="ChEBI" id="CHEBI:15378"/>
        <dbReference type="ChEBI" id="CHEBI:29999"/>
        <dbReference type="ChEBI" id="CHEBI:30616"/>
        <dbReference type="ChEBI" id="CHEBI:83421"/>
        <dbReference type="ChEBI" id="CHEBI:456216"/>
        <dbReference type="EC" id="2.7.11.1"/>
    </reaction>
</comment>
<accession>A0A550C1P2</accession>
<dbReference type="PANTHER" id="PTHR24356">
    <property type="entry name" value="SERINE/THREONINE-PROTEIN KINASE"/>
    <property type="match status" value="1"/>
</dbReference>
<protein>
    <recommendedName>
        <fullName evidence="1">non-specific serine/threonine protein kinase</fullName>
        <ecNumber evidence="1">2.7.11.1</ecNumber>
    </recommendedName>
</protein>
<name>A0A550C1P2_9AGAR</name>
<evidence type="ECO:0000256" key="2">
    <source>
        <dbReference type="ARBA" id="ARBA00022527"/>
    </source>
</evidence>
<dbReference type="Proteomes" id="UP000320762">
    <property type="component" value="Unassembled WGS sequence"/>
</dbReference>
<keyword evidence="4 9" id="KW-0547">Nucleotide-binding</keyword>
<dbReference type="InterPro" id="IPR011009">
    <property type="entry name" value="Kinase-like_dom_sf"/>
</dbReference>
<sequence length="290" mass="32186">QSISVADFDFVETLGAGAYGDVYLVNHKLTSRSYALKAVNKYKMVNNGVSPVQVIEERDVLYKVRGSKWCLQMEAAWSDDTYMYFLTPCYRSNLAAELKKAGGKFDAATTRFYATELAAALADLHARGIVHRDLKPENVLIDDKGHIVLADFGLAYDFAPPYAPADRQCNAVCGTAPFMAPEQLDGKVYDFSVDYWALAVMLYEMRTGRLPWSGRNDEELAENIREMPAPFRMADDLTDVEKDLLRQVGITISCGVTEADMSVDAHQEPEAPLDGRGGPCAPLLRRHQLG</sequence>
<feature type="binding site" evidence="9">
    <location>
        <position position="37"/>
    </location>
    <ligand>
        <name>ATP</name>
        <dbReference type="ChEBI" id="CHEBI:30616"/>
    </ligand>
</feature>
<dbReference type="Pfam" id="PF00069">
    <property type="entry name" value="Pkinase"/>
    <property type="match status" value="1"/>
</dbReference>
<evidence type="ECO:0000256" key="1">
    <source>
        <dbReference type="ARBA" id="ARBA00012513"/>
    </source>
</evidence>
<keyword evidence="6 9" id="KW-0067">ATP-binding</keyword>
<feature type="non-terminal residue" evidence="13">
    <location>
        <position position="1"/>
    </location>
</feature>
<feature type="region of interest" description="Disordered" evidence="11">
    <location>
        <begin position="262"/>
        <end position="281"/>
    </location>
</feature>
<dbReference type="EMBL" id="VDMD01000034">
    <property type="protein sequence ID" value="TRM58697.1"/>
    <property type="molecule type" value="Genomic_DNA"/>
</dbReference>
<dbReference type="GO" id="GO:0005524">
    <property type="term" value="F:ATP binding"/>
    <property type="evidence" value="ECO:0007669"/>
    <property type="project" value="UniProtKB-UniRule"/>
</dbReference>
<dbReference type="Gene3D" id="3.30.200.20">
    <property type="entry name" value="Phosphorylase Kinase, domain 1"/>
    <property type="match status" value="1"/>
</dbReference>
<dbReference type="PROSITE" id="PS50011">
    <property type="entry name" value="PROTEIN_KINASE_DOM"/>
    <property type="match status" value="1"/>
</dbReference>
<comment type="caution">
    <text evidence="13">The sequence shown here is derived from an EMBL/GenBank/DDBJ whole genome shotgun (WGS) entry which is preliminary data.</text>
</comment>
<dbReference type="InterPro" id="IPR008271">
    <property type="entry name" value="Ser/Thr_kinase_AS"/>
</dbReference>
<dbReference type="AlphaFoldDB" id="A0A550C1P2"/>
<gene>
    <name evidence="13" type="ORF">BD626DRAFT_410260</name>
</gene>
<evidence type="ECO:0000256" key="6">
    <source>
        <dbReference type="ARBA" id="ARBA00022840"/>
    </source>
</evidence>
<dbReference type="STRING" id="97359.A0A550C1P2"/>
<dbReference type="SUPFAM" id="SSF56112">
    <property type="entry name" value="Protein kinase-like (PK-like)"/>
    <property type="match status" value="1"/>
</dbReference>
<evidence type="ECO:0000256" key="9">
    <source>
        <dbReference type="PROSITE-ProRule" id="PRU10141"/>
    </source>
</evidence>
<evidence type="ECO:0000256" key="5">
    <source>
        <dbReference type="ARBA" id="ARBA00022777"/>
    </source>
</evidence>
<proteinExistence type="inferred from homology"/>
<dbReference type="InterPro" id="IPR050236">
    <property type="entry name" value="Ser_Thr_kinase_AGC"/>
</dbReference>
<keyword evidence="3" id="KW-0808">Transferase</keyword>
<evidence type="ECO:0000256" key="11">
    <source>
        <dbReference type="SAM" id="MobiDB-lite"/>
    </source>
</evidence>
<dbReference type="PROSITE" id="PS00108">
    <property type="entry name" value="PROTEIN_KINASE_ST"/>
    <property type="match status" value="1"/>
</dbReference>
<dbReference type="InterPro" id="IPR017441">
    <property type="entry name" value="Protein_kinase_ATP_BS"/>
</dbReference>
<evidence type="ECO:0000256" key="4">
    <source>
        <dbReference type="ARBA" id="ARBA00022741"/>
    </source>
</evidence>
<evidence type="ECO:0000313" key="13">
    <source>
        <dbReference type="EMBL" id="TRM58697.1"/>
    </source>
</evidence>
<dbReference type="GO" id="GO:0004674">
    <property type="term" value="F:protein serine/threonine kinase activity"/>
    <property type="evidence" value="ECO:0007669"/>
    <property type="project" value="UniProtKB-KW"/>
</dbReference>
<evidence type="ECO:0000256" key="10">
    <source>
        <dbReference type="RuleBase" id="RU000304"/>
    </source>
</evidence>
<dbReference type="OrthoDB" id="10252171at2759"/>
<comment type="catalytic activity">
    <reaction evidence="7">
        <text>L-threonyl-[protein] + ATP = O-phospho-L-threonyl-[protein] + ADP + H(+)</text>
        <dbReference type="Rhea" id="RHEA:46608"/>
        <dbReference type="Rhea" id="RHEA-COMP:11060"/>
        <dbReference type="Rhea" id="RHEA-COMP:11605"/>
        <dbReference type="ChEBI" id="CHEBI:15378"/>
        <dbReference type="ChEBI" id="CHEBI:30013"/>
        <dbReference type="ChEBI" id="CHEBI:30616"/>
        <dbReference type="ChEBI" id="CHEBI:61977"/>
        <dbReference type="ChEBI" id="CHEBI:456216"/>
        <dbReference type="EC" id="2.7.11.1"/>
    </reaction>
</comment>
<dbReference type="PROSITE" id="PS00107">
    <property type="entry name" value="PROTEIN_KINASE_ATP"/>
    <property type="match status" value="1"/>
</dbReference>
<evidence type="ECO:0000256" key="7">
    <source>
        <dbReference type="ARBA" id="ARBA00047899"/>
    </source>
</evidence>
<evidence type="ECO:0000256" key="3">
    <source>
        <dbReference type="ARBA" id="ARBA00022679"/>
    </source>
</evidence>
<evidence type="ECO:0000313" key="14">
    <source>
        <dbReference type="Proteomes" id="UP000320762"/>
    </source>
</evidence>
<dbReference type="InterPro" id="IPR000719">
    <property type="entry name" value="Prot_kinase_dom"/>
</dbReference>
<evidence type="ECO:0000259" key="12">
    <source>
        <dbReference type="PROSITE" id="PS50011"/>
    </source>
</evidence>
<dbReference type="Gene3D" id="1.10.510.10">
    <property type="entry name" value="Transferase(Phosphotransferase) domain 1"/>
    <property type="match status" value="1"/>
</dbReference>
<keyword evidence="2 10" id="KW-0723">Serine/threonine-protein kinase</keyword>